<evidence type="ECO:0000256" key="2">
    <source>
        <dbReference type="ARBA" id="ARBA00022692"/>
    </source>
</evidence>
<evidence type="ECO:0000256" key="4">
    <source>
        <dbReference type="ARBA" id="ARBA00023136"/>
    </source>
</evidence>
<feature type="domain" description="Rhodopsin" evidence="7">
    <location>
        <begin position="24"/>
        <end position="229"/>
    </location>
</feature>
<comment type="caution">
    <text evidence="8">The sequence shown here is derived from an EMBL/GenBank/DDBJ whole genome shotgun (WGS) entry which is preliminary data.</text>
</comment>
<reference evidence="8 9" key="1">
    <citation type="submission" date="2023-01" db="EMBL/GenBank/DDBJ databases">
        <title>Analysis of 21 Apiospora genomes using comparative genomics revels a genus with tremendous synthesis potential of carbohydrate active enzymes and secondary metabolites.</title>
        <authorList>
            <person name="Sorensen T."/>
        </authorList>
    </citation>
    <scope>NUCLEOTIDE SEQUENCE [LARGE SCALE GENOMIC DNA]</scope>
    <source>
        <strain evidence="8 9">CBS 20057</strain>
    </source>
</reference>
<accession>A0ABR1R4A2</accession>
<keyword evidence="3 6" id="KW-1133">Transmembrane helix</keyword>
<keyword evidence="2 6" id="KW-0812">Transmembrane</keyword>
<evidence type="ECO:0000256" key="6">
    <source>
        <dbReference type="SAM" id="Phobius"/>
    </source>
</evidence>
<evidence type="ECO:0000256" key="5">
    <source>
        <dbReference type="ARBA" id="ARBA00038359"/>
    </source>
</evidence>
<evidence type="ECO:0000313" key="9">
    <source>
        <dbReference type="Proteomes" id="UP001396898"/>
    </source>
</evidence>
<dbReference type="Proteomes" id="UP001396898">
    <property type="component" value="Unassembled WGS sequence"/>
</dbReference>
<dbReference type="PANTHER" id="PTHR33048:SF57">
    <property type="entry name" value="INTEGRAL MEMBRANE PROTEIN-RELATED"/>
    <property type="match status" value="1"/>
</dbReference>
<dbReference type="InterPro" id="IPR049326">
    <property type="entry name" value="Rhodopsin_dom_fungi"/>
</dbReference>
<dbReference type="InterPro" id="IPR052337">
    <property type="entry name" value="SAT4-like"/>
</dbReference>
<dbReference type="Pfam" id="PF20684">
    <property type="entry name" value="Fung_rhodopsin"/>
    <property type="match status" value="1"/>
</dbReference>
<comment type="similarity">
    <text evidence="5">Belongs to the SAT4 family.</text>
</comment>
<name>A0ABR1R4A2_9PEZI</name>
<evidence type="ECO:0000256" key="3">
    <source>
        <dbReference type="ARBA" id="ARBA00022989"/>
    </source>
</evidence>
<dbReference type="PANTHER" id="PTHR33048">
    <property type="entry name" value="PTH11-LIKE INTEGRAL MEMBRANE PROTEIN (AFU_ORTHOLOGUE AFUA_5G11245)"/>
    <property type="match status" value="1"/>
</dbReference>
<protein>
    <recommendedName>
        <fullName evidence="7">Rhodopsin domain-containing protein</fullName>
    </recommendedName>
</protein>
<proteinExistence type="inferred from homology"/>
<keyword evidence="9" id="KW-1185">Reference proteome</keyword>
<comment type="subcellular location">
    <subcellularLocation>
        <location evidence="1">Membrane</location>
        <topology evidence="1">Multi-pass membrane protein</topology>
    </subcellularLocation>
</comment>
<feature type="transmembrane region" description="Helical" evidence="6">
    <location>
        <begin position="6"/>
        <end position="27"/>
    </location>
</feature>
<feature type="transmembrane region" description="Helical" evidence="6">
    <location>
        <begin position="206"/>
        <end position="226"/>
    </location>
</feature>
<organism evidence="8 9">
    <name type="scientific">Apiospora marii</name>
    <dbReference type="NCBI Taxonomy" id="335849"/>
    <lineage>
        <taxon>Eukaryota</taxon>
        <taxon>Fungi</taxon>
        <taxon>Dikarya</taxon>
        <taxon>Ascomycota</taxon>
        <taxon>Pezizomycotina</taxon>
        <taxon>Sordariomycetes</taxon>
        <taxon>Xylariomycetidae</taxon>
        <taxon>Amphisphaeriales</taxon>
        <taxon>Apiosporaceae</taxon>
        <taxon>Apiospora</taxon>
    </lineage>
</organism>
<evidence type="ECO:0000313" key="8">
    <source>
        <dbReference type="EMBL" id="KAK7998973.1"/>
    </source>
</evidence>
<keyword evidence="4 6" id="KW-0472">Membrane</keyword>
<dbReference type="EMBL" id="JAQQWI010000019">
    <property type="protein sequence ID" value="KAK7998973.1"/>
    <property type="molecule type" value="Genomic_DNA"/>
</dbReference>
<feature type="transmembrane region" description="Helical" evidence="6">
    <location>
        <begin position="165"/>
        <end position="186"/>
    </location>
</feature>
<evidence type="ECO:0000256" key="1">
    <source>
        <dbReference type="ARBA" id="ARBA00004141"/>
    </source>
</evidence>
<sequence>MSTGTSGPVIIGVTMMTEVLAAIAIGLRVWSQQIKKRSFFAHDVFIISGFVVVAIQLFWCFAMTSVRFSILHLYIHLFSSHHRFRIGCYVLLGFCASWAVGETLTVFLLCRPLSNWNQLVVGGTCGDINGAYLSIHTTNFFLDTSIALIPSTVLWGLKMPTRRKVGIAIMFALGALICIISIARVALYQLALGLGGSDFSWTGSTLFLFTAIEAHLGCVLACMPLIRPAGEKLASMSFVSWARSLINRSTASKSTNEGPASAEALHCGPAGDWQKMPSDRLNDNGEGGIRCTVHLEQHSFQGRNVSQPQSWN</sequence>
<gene>
    <name evidence="8" type="ORF">PG991_014648</name>
</gene>
<feature type="transmembrane region" description="Helical" evidence="6">
    <location>
        <begin position="39"/>
        <end position="64"/>
    </location>
</feature>
<feature type="transmembrane region" description="Helical" evidence="6">
    <location>
        <begin position="84"/>
        <end position="109"/>
    </location>
</feature>
<evidence type="ECO:0000259" key="7">
    <source>
        <dbReference type="Pfam" id="PF20684"/>
    </source>
</evidence>